<accession>A0A1R4K4F4</accession>
<dbReference type="InterPro" id="IPR046947">
    <property type="entry name" value="LytR-like"/>
</dbReference>
<dbReference type="RefSeq" id="WP_087059118.1">
    <property type="nucleotide sequence ID" value="NZ_FUKW01000110.1"/>
</dbReference>
<name>A0A1R4K4F4_9LACT</name>
<keyword evidence="1" id="KW-0963">Cytoplasm</keyword>
<gene>
    <name evidence="5" type="ORF">FM115_08110</name>
</gene>
<feature type="domain" description="HTH LytTR-type" evidence="4">
    <location>
        <begin position="140"/>
        <end position="242"/>
    </location>
</feature>
<keyword evidence="3" id="KW-0010">Activator</keyword>
<evidence type="ECO:0000256" key="1">
    <source>
        <dbReference type="ARBA" id="ARBA00022490"/>
    </source>
</evidence>
<dbReference type="Pfam" id="PF04397">
    <property type="entry name" value="LytTR"/>
    <property type="match status" value="1"/>
</dbReference>
<dbReference type="PANTHER" id="PTHR37299">
    <property type="entry name" value="TRANSCRIPTIONAL REGULATOR-RELATED"/>
    <property type="match status" value="1"/>
</dbReference>
<proteinExistence type="predicted"/>
<dbReference type="PANTHER" id="PTHR37299:SF3">
    <property type="entry name" value="STAGE 0 SPORULATION PROTEIN A HOMOLOG"/>
    <property type="match status" value="1"/>
</dbReference>
<dbReference type="AlphaFoldDB" id="A0A1R4K4F4"/>
<dbReference type="Gene3D" id="2.40.50.1020">
    <property type="entry name" value="LytTr DNA-binding domain"/>
    <property type="match status" value="1"/>
</dbReference>
<dbReference type="EMBL" id="FUKW01000110">
    <property type="protein sequence ID" value="SJN39139.1"/>
    <property type="molecule type" value="Genomic_DNA"/>
</dbReference>
<reference evidence="5 6" key="1">
    <citation type="submission" date="2017-02" db="EMBL/GenBank/DDBJ databases">
        <authorList>
            <person name="Peterson S.W."/>
        </authorList>
    </citation>
    <scope>NUCLEOTIDE SEQUENCE [LARGE SCALE GENOMIC DNA]</scope>
    <source>
        <strain evidence="5 6">42ea</strain>
    </source>
</reference>
<dbReference type="PROSITE" id="PS50930">
    <property type="entry name" value="HTH_LYTTR"/>
    <property type="match status" value="1"/>
</dbReference>
<keyword evidence="2" id="KW-0902">Two-component regulatory system</keyword>
<dbReference type="InterPro" id="IPR007492">
    <property type="entry name" value="LytTR_DNA-bd_dom"/>
</dbReference>
<evidence type="ECO:0000256" key="2">
    <source>
        <dbReference type="ARBA" id="ARBA00023012"/>
    </source>
</evidence>
<organism evidence="5 6">
    <name type="scientific">Marinilactibacillus psychrotolerans 42ea</name>
    <dbReference type="NCBI Taxonomy" id="1255609"/>
    <lineage>
        <taxon>Bacteria</taxon>
        <taxon>Bacillati</taxon>
        <taxon>Bacillota</taxon>
        <taxon>Bacilli</taxon>
        <taxon>Lactobacillales</taxon>
        <taxon>Carnobacteriaceae</taxon>
        <taxon>Marinilactibacillus</taxon>
    </lineage>
</organism>
<dbReference type="Gene3D" id="3.40.50.2300">
    <property type="match status" value="1"/>
</dbReference>
<dbReference type="Proteomes" id="UP000195611">
    <property type="component" value="Unassembled WGS sequence"/>
</dbReference>
<dbReference type="GO" id="GO:0000156">
    <property type="term" value="F:phosphorelay response regulator activity"/>
    <property type="evidence" value="ECO:0007669"/>
    <property type="project" value="InterPro"/>
</dbReference>
<dbReference type="SMART" id="SM00850">
    <property type="entry name" value="LytTR"/>
    <property type="match status" value="1"/>
</dbReference>
<evidence type="ECO:0000256" key="3">
    <source>
        <dbReference type="ARBA" id="ARBA00023159"/>
    </source>
</evidence>
<evidence type="ECO:0000313" key="5">
    <source>
        <dbReference type="EMBL" id="SJN39139.1"/>
    </source>
</evidence>
<protein>
    <submittedName>
        <fullName evidence="5">Response regulator FasA or ComE or BlpR</fullName>
    </submittedName>
</protein>
<dbReference type="GO" id="GO:0003677">
    <property type="term" value="F:DNA binding"/>
    <property type="evidence" value="ECO:0007669"/>
    <property type="project" value="InterPro"/>
</dbReference>
<sequence length="242" mass="28568">MNIFILEDNQTFKDQLMNIVICWFNKQSLPYELMLSTSNISDFLNYPFKKNSKNIYFVNVSAGQSTPYGLKIAQTIRRNDSLGHIILLDETAIYTTETYKYRISALGYIIKEEFVPEEIEGYLTYVKEVNTFMKDHSSDLLIYQQENEIQLNTSDILFFEVDTTDRNKIFVHTWDSKIKISGKISIVSLKHPDFFRCHRSYVINTRNIFRLDSYGKRALFQNGKSCRVSHRNWTKLKKKLFN</sequence>
<evidence type="ECO:0000259" key="4">
    <source>
        <dbReference type="PROSITE" id="PS50930"/>
    </source>
</evidence>
<evidence type="ECO:0000313" key="6">
    <source>
        <dbReference type="Proteomes" id="UP000195611"/>
    </source>
</evidence>